<evidence type="ECO:0000259" key="6">
    <source>
        <dbReference type="PROSITE" id="PS50888"/>
    </source>
</evidence>
<name>A0AAF0XP60_DAUCS</name>
<keyword evidence="4" id="KW-0539">Nucleus</keyword>
<reference evidence="7" key="1">
    <citation type="journal article" date="2016" name="Nat. Genet.">
        <title>A high-quality carrot genome assembly provides new insights into carotenoid accumulation and asterid genome evolution.</title>
        <authorList>
            <person name="Iorizzo M."/>
            <person name="Ellison S."/>
            <person name="Senalik D."/>
            <person name="Zeng P."/>
            <person name="Satapoomin P."/>
            <person name="Huang J."/>
            <person name="Bowman M."/>
            <person name="Iovene M."/>
            <person name="Sanseverino W."/>
            <person name="Cavagnaro P."/>
            <person name="Yildiz M."/>
            <person name="Macko-Podgorni A."/>
            <person name="Moranska E."/>
            <person name="Grzebelus E."/>
            <person name="Grzebelus D."/>
            <person name="Ashrafi H."/>
            <person name="Zheng Z."/>
            <person name="Cheng S."/>
            <person name="Spooner D."/>
            <person name="Van Deynze A."/>
            <person name="Simon P."/>
        </authorList>
    </citation>
    <scope>NUCLEOTIDE SEQUENCE</scope>
    <source>
        <tissue evidence="7">Leaf</tissue>
    </source>
</reference>
<feature type="region of interest" description="Disordered" evidence="5">
    <location>
        <begin position="84"/>
        <end position="160"/>
    </location>
</feature>
<dbReference type="PANTHER" id="PTHR12565">
    <property type="entry name" value="STEROL REGULATORY ELEMENT-BINDING PROTEIN"/>
    <property type="match status" value="1"/>
</dbReference>
<feature type="compositionally biased region" description="Basic residues" evidence="5">
    <location>
        <begin position="102"/>
        <end position="118"/>
    </location>
</feature>
<evidence type="ECO:0000313" key="8">
    <source>
        <dbReference type="Proteomes" id="UP000077755"/>
    </source>
</evidence>
<evidence type="ECO:0000256" key="5">
    <source>
        <dbReference type="SAM" id="MobiDB-lite"/>
    </source>
</evidence>
<feature type="domain" description="BHLH" evidence="6">
    <location>
        <begin position="170"/>
        <end position="220"/>
    </location>
</feature>
<dbReference type="PROSITE" id="PS50888">
    <property type="entry name" value="BHLH"/>
    <property type="match status" value="1"/>
</dbReference>
<keyword evidence="3" id="KW-0804">Transcription</keyword>
<dbReference type="GO" id="GO:0005634">
    <property type="term" value="C:nucleus"/>
    <property type="evidence" value="ECO:0007669"/>
    <property type="project" value="UniProtKB-SubCell"/>
</dbReference>
<dbReference type="InterPro" id="IPR011598">
    <property type="entry name" value="bHLH_dom"/>
</dbReference>
<dbReference type="Pfam" id="PF00010">
    <property type="entry name" value="HLH"/>
    <property type="match status" value="1"/>
</dbReference>
<keyword evidence="8" id="KW-1185">Reference proteome</keyword>
<dbReference type="InterPro" id="IPR024097">
    <property type="entry name" value="bHLH_ZIP_TF"/>
</dbReference>
<dbReference type="GO" id="GO:0046983">
    <property type="term" value="F:protein dimerization activity"/>
    <property type="evidence" value="ECO:0007669"/>
    <property type="project" value="InterPro"/>
</dbReference>
<evidence type="ECO:0000256" key="2">
    <source>
        <dbReference type="ARBA" id="ARBA00023015"/>
    </source>
</evidence>
<sequence length="368" mass="41067">MASFSSNKHHSFLLDSSSMFLIPDTTSCFPEQSIHDIYKPFSPHQHHSFYDQADPTVQEALPSANLSTDSTGITKISTCINNSSSSAASAQYDQVTNPAEKRKIKCQPHSMMKGKKPRKETASSSIEKPNNKRSRRSEANDKKKKRTIRDEAERNGAPTDYVHVRARRGQATDSHSLAERVRREKISKRMNILKALVPGCDQITSKALMLDEIINYVQSLQKQVEILSLKIASINTLFYNCGMNLDAYMVEPEGTSSLEATNAPDVQLENRNQATNDIFNTSDGYSLIEEQNHTQATNGIFNTSGGYSLIDTSTLLQLQQAQMSYIMSQSQVADLGNIGQLLWNMDEQRHQVINHSGLTTNVSSVHLH</sequence>
<dbReference type="InterPro" id="IPR036638">
    <property type="entry name" value="HLH_DNA-bd_sf"/>
</dbReference>
<dbReference type="GO" id="GO:0003700">
    <property type="term" value="F:DNA-binding transcription factor activity"/>
    <property type="evidence" value="ECO:0007669"/>
    <property type="project" value="TreeGrafter"/>
</dbReference>
<keyword evidence="2" id="KW-0805">Transcription regulation</keyword>
<dbReference type="SUPFAM" id="SSF47459">
    <property type="entry name" value="HLH, helix-loop-helix DNA-binding domain"/>
    <property type="match status" value="1"/>
</dbReference>
<dbReference type="Gene3D" id="4.10.280.10">
    <property type="entry name" value="Helix-loop-helix DNA-binding domain"/>
    <property type="match status" value="1"/>
</dbReference>
<comment type="subcellular location">
    <subcellularLocation>
        <location evidence="1">Nucleus</location>
    </subcellularLocation>
</comment>
<evidence type="ECO:0000313" key="7">
    <source>
        <dbReference type="EMBL" id="WOH10682.1"/>
    </source>
</evidence>
<dbReference type="SMART" id="SM00353">
    <property type="entry name" value="HLH"/>
    <property type="match status" value="1"/>
</dbReference>
<protein>
    <recommendedName>
        <fullName evidence="6">BHLH domain-containing protein</fullName>
    </recommendedName>
</protein>
<dbReference type="Proteomes" id="UP000077755">
    <property type="component" value="Chromosome 7"/>
</dbReference>
<dbReference type="PANTHER" id="PTHR12565:SF431">
    <property type="entry name" value="TRANSCRIPTION FACTOR BHLH137"/>
    <property type="match status" value="1"/>
</dbReference>
<proteinExistence type="predicted"/>
<dbReference type="AlphaFoldDB" id="A0AAF0XP60"/>
<dbReference type="EMBL" id="CP093349">
    <property type="protein sequence ID" value="WOH10682.1"/>
    <property type="molecule type" value="Genomic_DNA"/>
</dbReference>
<reference evidence="7" key="2">
    <citation type="submission" date="2022-03" db="EMBL/GenBank/DDBJ databases">
        <title>Draft title - Genomic analysis of global carrot germplasm unveils the trajectory of domestication and the origin of high carotenoid orange carrot.</title>
        <authorList>
            <person name="Iorizzo M."/>
            <person name="Ellison S."/>
            <person name="Senalik D."/>
            <person name="Macko-Podgorni A."/>
            <person name="Grzebelus D."/>
            <person name="Bostan H."/>
            <person name="Rolling W."/>
            <person name="Curaba J."/>
            <person name="Simon P."/>
        </authorList>
    </citation>
    <scope>NUCLEOTIDE SEQUENCE</scope>
    <source>
        <tissue evidence="7">Leaf</tissue>
    </source>
</reference>
<gene>
    <name evidence="7" type="ORF">DCAR_0730152</name>
</gene>
<accession>A0AAF0XP60</accession>
<organism evidence="7 8">
    <name type="scientific">Daucus carota subsp. sativus</name>
    <name type="common">Carrot</name>
    <dbReference type="NCBI Taxonomy" id="79200"/>
    <lineage>
        <taxon>Eukaryota</taxon>
        <taxon>Viridiplantae</taxon>
        <taxon>Streptophyta</taxon>
        <taxon>Embryophyta</taxon>
        <taxon>Tracheophyta</taxon>
        <taxon>Spermatophyta</taxon>
        <taxon>Magnoliopsida</taxon>
        <taxon>eudicotyledons</taxon>
        <taxon>Gunneridae</taxon>
        <taxon>Pentapetalae</taxon>
        <taxon>asterids</taxon>
        <taxon>campanulids</taxon>
        <taxon>Apiales</taxon>
        <taxon>Apiaceae</taxon>
        <taxon>Apioideae</taxon>
        <taxon>Scandiceae</taxon>
        <taxon>Daucinae</taxon>
        <taxon>Daucus</taxon>
        <taxon>Daucus sect. Daucus</taxon>
    </lineage>
</organism>
<evidence type="ECO:0000256" key="1">
    <source>
        <dbReference type="ARBA" id="ARBA00004123"/>
    </source>
</evidence>
<evidence type="ECO:0000256" key="4">
    <source>
        <dbReference type="ARBA" id="ARBA00023242"/>
    </source>
</evidence>
<evidence type="ECO:0000256" key="3">
    <source>
        <dbReference type="ARBA" id="ARBA00023163"/>
    </source>
</evidence>
<dbReference type="FunFam" id="4.10.280.10:FF:000002">
    <property type="entry name" value="Basic helix-loop-helix transcription factor"/>
    <property type="match status" value="1"/>
</dbReference>